<evidence type="ECO:0000313" key="2">
    <source>
        <dbReference type="Proteomes" id="UP000182149"/>
    </source>
</evidence>
<proteinExistence type="predicted"/>
<evidence type="ECO:0000313" key="1">
    <source>
        <dbReference type="EMBL" id="OJG09279.1"/>
    </source>
</evidence>
<keyword evidence="2" id="KW-1185">Reference proteome</keyword>
<dbReference type="Proteomes" id="UP000182149">
    <property type="component" value="Unassembled WGS sequence"/>
</dbReference>
<gene>
    <name evidence="1" type="ORF">RU93_GL000886</name>
</gene>
<name>A0A1L8QP68_9ENTE</name>
<dbReference type="AlphaFoldDB" id="A0A1L8QP68"/>
<comment type="caution">
    <text evidence="1">The sequence shown here is derived from an EMBL/GenBank/DDBJ whole genome shotgun (WGS) entry which is preliminary data.</text>
</comment>
<dbReference type="EMBL" id="JXKD01000018">
    <property type="protein sequence ID" value="OJG09279.1"/>
    <property type="molecule type" value="Genomic_DNA"/>
</dbReference>
<organism evidence="1 2">
    <name type="scientific">Enterococcus aquimarinus</name>
    <dbReference type="NCBI Taxonomy" id="328396"/>
    <lineage>
        <taxon>Bacteria</taxon>
        <taxon>Bacillati</taxon>
        <taxon>Bacillota</taxon>
        <taxon>Bacilli</taxon>
        <taxon>Lactobacillales</taxon>
        <taxon>Enterococcaceae</taxon>
        <taxon>Enterococcus</taxon>
    </lineage>
</organism>
<dbReference type="STRING" id="328396.RU93_GL000886"/>
<accession>A0A1L8QP68</accession>
<sequence>MAKRKSEWRGTMAGNIIPLLQKQIIFTTMDHQTHVKVPLFLEKSYQSLTIEWGYDPQIVPDIQARKWIAEALPRYFPGELPKVETFLPLINLLTISIAQAENYVGCRHHKAPAQVIYLSEKESSEGFLPCAITAGQWEIQLNLHSVRSDVAVTMRVSGEEMA</sequence>
<protein>
    <submittedName>
        <fullName evidence="1">Uncharacterized protein</fullName>
    </submittedName>
</protein>
<reference evidence="1 2" key="1">
    <citation type="submission" date="2014-12" db="EMBL/GenBank/DDBJ databases">
        <title>Draft genome sequences of 29 type strains of Enterococci.</title>
        <authorList>
            <person name="Zhong Z."/>
            <person name="Sun Z."/>
            <person name="Liu W."/>
            <person name="Zhang W."/>
            <person name="Zhang H."/>
        </authorList>
    </citation>
    <scope>NUCLEOTIDE SEQUENCE [LARGE SCALE GENOMIC DNA]</scope>
    <source>
        <strain evidence="1 2">DSM 17690</strain>
    </source>
</reference>